<dbReference type="OrthoDB" id="10543991at2759"/>
<keyword evidence="3" id="KW-1185">Reference proteome</keyword>
<evidence type="ECO:0000313" key="3">
    <source>
        <dbReference type="Proteomes" id="UP000694844"/>
    </source>
</evidence>
<evidence type="ECO:0000256" key="2">
    <source>
        <dbReference type="SAM" id="Phobius"/>
    </source>
</evidence>
<dbReference type="GeneID" id="111134813"/>
<keyword evidence="2" id="KW-0812">Transmembrane</keyword>
<feature type="region of interest" description="Disordered" evidence="1">
    <location>
        <begin position="171"/>
        <end position="215"/>
    </location>
</feature>
<dbReference type="Proteomes" id="UP000694844">
    <property type="component" value="Chromosome 5"/>
</dbReference>
<feature type="compositionally biased region" description="Polar residues" evidence="1">
    <location>
        <begin position="192"/>
        <end position="206"/>
    </location>
</feature>
<evidence type="ECO:0000256" key="1">
    <source>
        <dbReference type="SAM" id="MobiDB-lite"/>
    </source>
</evidence>
<proteinExistence type="predicted"/>
<feature type="transmembrane region" description="Helical" evidence="2">
    <location>
        <begin position="6"/>
        <end position="24"/>
    </location>
</feature>
<accession>A0A8B8EJU6</accession>
<protein>
    <submittedName>
        <fullName evidence="4 5">Uncharacterized protein LOC111134813</fullName>
    </submittedName>
</protein>
<sequence length="294" mass="32558">MVKTVPLVVGAGVLTTAIFILYTITQPSSSVFRFFQFNQTNHDRTHASMTYLNTKLAQEFRPETLKPESVAKKRFDNELSRISQNLKSGHTAEFEGEQPSVVYVNLDGGKGLSENAGLIDQTVHNGGSNMLLPGSVPDQMVQQDFHFMQVPTIPRDQNVYQRAHVLNAPMNEPIQNTASPPSEHLEEDQNQHEPQLQNIPLEQNTPIKDAPNPDDSIQQEWRVINSGAQLPGYQVGPHEAQLPHQALVQNTDHQAMPQVQYNGQSSGVWQTMKPSSSSQLADLVQHLPTIGGSS</sequence>
<dbReference type="RefSeq" id="XP_022339941.1">
    <property type="nucleotide sequence ID" value="XM_022484233.1"/>
</dbReference>
<evidence type="ECO:0000313" key="4">
    <source>
        <dbReference type="RefSeq" id="XP_022339941.1"/>
    </source>
</evidence>
<dbReference type="KEGG" id="cvn:111134813"/>
<keyword evidence="2" id="KW-1133">Transmembrane helix</keyword>
<gene>
    <name evidence="4 5" type="primary">LOC111134813</name>
</gene>
<organism evidence="3 4">
    <name type="scientific">Crassostrea virginica</name>
    <name type="common">Eastern oyster</name>
    <dbReference type="NCBI Taxonomy" id="6565"/>
    <lineage>
        <taxon>Eukaryota</taxon>
        <taxon>Metazoa</taxon>
        <taxon>Spiralia</taxon>
        <taxon>Lophotrochozoa</taxon>
        <taxon>Mollusca</taxon>
        <taxon>Bivalvia</taxon>
        <taxon>Autobranchia</taxon>
        <taxon>Pteriomorphia</taxon>
        <taxon>Ostreida</taxon>
        <taxon>Ostreoidea</taxon>
        <taxon>Ostreidae</taxon>
        <taxon>Crassostrea</taxon>
    </lineage>
</organism>
<reference evidence="4 5" key="1">
    <citation type="submission" date="2025-04" db="UniProtKB">
        <authorList>
            <consortium name="RefSeq"/>
        </authorList>
    </citation>
    <scope>IDENTIFICATION</scope>
    <source>
        <tissue evidence="4 5">Whole sample</tissue>
    </source>
</reference>
<name>A0A8B8EJU6_CRAVI</name>
<dbReference type="RefSeq" id="XP_022339942.1">
    <property type="nucleotide sequence ID" value="XM_022484234.1"/>
</dbReference>
<dbReference type="AlphaFoldDB" id="A0A8B8EJU6"/>
<evidence type="ECO:0000313" key="5">
    <source>
        <dbReference type="RefSeq" id="XP_022339942.1"/>
    </source>
</evidence>
<keyword evidence="2" id="KW-0472">Membrane</keyword>